<keyword evidence="7 12" id="KW-0648">Protein biosynthesis</keyword>
<evidence type="ECO:0000256" key="8">
    <source>
        <dbReference type="ARBA" id="ARBA00023054"/>
    </source>
</evidence>
<dbReference type="GO" id="GO:0002161">
    <property type="term" value="F:aminoacyl-tRNA deacylase activity"/>
    <property type="evidence" value="ECO:0007669"/>
    <property type="project" value="InterPro"/>
</dbReference>
<keyword evidence="5 12" id="KW-0547">Nucleotide-binding</keyword>
<dbReference type="SUPFAM" id="SSF50677">
    <property type="entry name" value="ValRS/IleRS/LeuRS editing domain"/>
    <property type="match status" value="1"/>
</dbReference>
<dbReference type="FunFam" id="3.40.50.620:FF:000078">
    <property type="entry name" value="Valine--tRNA ligase, mitochondrial"/>
    <property type="match status" value="1"/>
</dbReference>
<comment type="similarity">
    <text evidence="11 12">Belongs to the class-I aminoacyl-tRNA synthetase family. ValS type 1 subfamily.</text>
</comment>
<dbReference type="InterPro" id="IPR001412">
    <property type="entry name" value="aa-tRNA-synth_I_CS"/>
</dbReference>
<evidence type="ECO:0000256" key="11">
    <source>
        <dbReference type="ARBA" id="ARBA00060830"/>
    </source>
</evidence>
<comment type="function">
    <text evidence="12">Catalyzes the attachment of valine to tRNA(Val). As ValRS can inadvertently accommodate and process structurally similar amino acids such as threonine, to avoid such errors, it has a 'posttransfer' editing activity that hydrolyzes mischarged Thr-tRNA(Val) in a tRNA-dependent manner.</text>
</comment>
<keyword evidence="9 12" id="KW-0030">Aminoacyl-tRNA synthetase</keyword>
<dbReference type="HAMAP" id="MF_02004">
    <property type="entry name" value="Val_tRNA_synth_type1"/>
    <property type="match status" value="1"/>
</dbReference>
<keyword evidence="6 12" id="KW-0067">ATP-binding</keyword>
<dbReference type="PROSITE" id="PS00178">
    <property type="entry name" value="AA_TRNA_LIGASE_I"/>
    <property type="match status" value="1"/>
</dbReference>
<evidence type="ECO:0000256" key="3">
    <source>
        <dbReference type="ARBA" id="ARBA00022490"/>
    </source>
</evidence>
<dbReference type="InterPro" id="IPR009008">
    <property type="entry name" value="Val/Leu/Ile-tRNA-synth_edit"/>
</dbReference>
<evidence type="ECO:0000256" key="12">
    <source>
        <dbReference type="HAMAP-Rule" id="MF_02004"/>
    </source>
</evidence>
<accession>A0A248UKU4</accession>
<feature type="short sequence motif" description="'KMSKS' region" evidence="12">
    <location>
        <begin position="554"/>
        <end position="558"/>
    </location>
</feature>
<dbReference type="InterPro" id="IPR009080">
    <property type="entry name" value="tRNAsynth_Ia_anticodon-bd"/>
</dbReference>
<dbReference type="Pfam" id="PF00133">
    <property type="entry name" value="tRNA-synt_1"/>
    <property type="match status" value="1"/>
</dbReference>
<protein>
    <recommendedName>
        <fullName evidence="12">Valine--tRNA ligase</fullName>
        <ecNumber evidence="12">6.1.1.9</ecNumber>
    </recommendedName>
    <alternativeName>
        <fullName evidence="12">Valyl-tRNA synthetase</fullName>
        <shortName evidence="12">ValRS</shortName>
    </alternativeName>
</protein>
<evidence type="ECO:0000313" key="16">
    <source>
        <dbReference type="EMBL" id="ASV87242.1"/>
    </source>
</evidence>
<dbReference type="Gene3D" id="3.40.50.620">
    <property type="entry name" value="HUPs"/>
    <property type="match status" value="2"/>
</dbReference>
<dbReference type="Pfam" id="PF08264">
    <property type="entry name" value="Anticodon_1"/>
    <property type="match status" value="1"/>
</dbReference>
<dbReference type="Gene3D" id="1.10.730.10">
    <property type="entry name" value="Isoleucyl-tRNA Synthetase, Domain 1"/>
    <property type="match status" value="1"/>
</dbReference>
<feature type="domain" description="Methionyl/Valyl/Leucyl/Isoleucyl-tRNA synthetase anticodon-binding" evidence="14">
    <location>
        <begin position="636"/>
        <end position="784"/>
    </location>
</feature>
<dbReference type="PANTHER" id="PTHR11946:SF93">
    <property type="entry name" value="VALINE--TRNA LIGASE, CHLOROPLASTIC_MITOCHONDRIAL 2"/>
    <property type="match status" value="1"/>
</dbReference>
<dbReference type="EMBL" id="CP022604">
    <property type="protein sequence ID" value="ASV87242.1"/>
    <property type="molecule type" value="Genomic_DNA"/>
</dbReference>
<comment type="subcellular location">
    <subcellularLocation>
        <location evidence="1 12">Cytoplasm</location>
    </subcellularLocation>
</comment>
<evidence type="ECO:0000256" key="7">
    <source>
        <dbReference type="ARBA" id="ARBA00022917"/>
    </source>
</evidence>
<comment type="subunit">
    <text evidence="2 12">Monomer.</text>
</comment>
<dbReference type="InterPro" id="IPR010978">
    <property type="entry name" value="tRNA-bd_arm"/>
</dbReference>
<feature type="short sequence motif" description="'HIGH' region" evidence="12">
    <location>
        <begin position="45"/>
        <end position="55"/>
    </location>
</feature>
<dbReference type="KEGG" id="och:CES85_1013"/>
<reference evidence="16 17" key="1">
    <citation type="submission" date="2017-07" db="EMBL/GenBank/DDBJ databases">
        <title>Phylogenetic study on the rhizospheric bacterium Ochrobactrum sp. A44.</title>
        <authorList>
            <person name="Krzyzanowska D.M."/>
            <person name="Ossowicki A."/>
            <person name="Rajewska M."/>
            <person name="Maciag T."/>
            <person name="Kaczynski Z."/>
            <person name="Czerwicka M."/>
            <person name="Jafra S."/>
        </authorList>
    </citation>
    <scope>NUCLEOTIDE SEQUENCE [LARGE SCALE GENOMIC DNA]</scope>
    <source>
        <strain evidence="16 17">A44</strain>
    </source>
</reference>
<proteinExistence type="inferred from homology"/>
<dbReference type="EC" id="6.1.1.9" evidence="12"/>
<dbReference type="NCBIfam" id="NF004349">
    <property type="entry name" value="PRK05729.1"/>
    <property type="match status" value="1"/>
</dbReference>
<dbReference type="GO" id="GO:0005829">
    <property type="term" value="C:cytosol"/>
    <property type="evidence" value="ECO:0007669"/>
    <property type="project" value="TreeGrafter"/>
</dbReference>
<feature type="coiled-coil region" evidence="12">
    <location>
        <begin position="847"/>
        <end position="895"/>
    </location>
</feature>
<dbReference type="CDD" id="cd07962">
    <property type="entry name" value="Anticodon_Ia_Val"/>
    <property type="match status" value="1"/>
</dbReference>
<evidence type="ECO:0000256" key="1">
    <source>
        <dbReference type="ARBA" id="ARBA00004496"/>
    </source>
</evidence>
<evidence type="ECO:0000256" key="5">
    <source>
        <dbReference type="ARBA" id="ARBA00022741"/>
    </source>
</evidence>
<name>A0A248UKU4_9HYPH</name>
<dbReference type="FunFam" id="3.40.50.620:FF:000032">
    <property type="entry name" value="Valine--tRNA ligase"/>
    <property type="match status" value="1"/>
</dbReference>
<dbReference type="AlphaFoldDB" id="A0A248UKU4"/>
<dbReference type="Proteomes" id="UP000215256">
    <property type="component" value="Chromosome 1"/>
</dbReference>
<dbReference type="InterPro" id="IPR013155">
    <property type="entry name" value="M/V/L/I-tRNA-synth_anticd-bd"/>
</dbReference>
<dbReference type="GO" id="GO:0004832">
    <property type="term" value="F:valine-tRNA ligase activity"/>
    <property type="evidence" value="ECO:0007669"/>
    <property type="project" value="UniProtKB-UniRule"/>
</dbReference>
<comment type="domain">
    <text evidence="12">The C-terminal coiled-coil domain is crucial for aminoacylation activity.</text>
</comment>
<dbReference type="SUPFAM" id="SSF47323">
    <property type="entry name" value="Anticodon-binding domain of a subclass of class I aminoacyl-tRNA synthetases"/>
    <property type="match status" value="1"/>
</dbReference>
<dbReference type="SUPFAM" id="SSF52374">
    <property type="entry name" value="Nucleotidylyl transferase"/>
    <property type="match status" value="1"/>
</dbReference>
<keyword evidence="4 12" id="KW-0436">Ligase</keyword>
<dbReference type="Gene3D" id="1.10.287.380">
    <property type="entry name" value="Valyl-tRNA synthetase, C-terminal domain"/>
    <property type="match status" value="1"/>
</dbReference>
<dbReference type="Gene3D" id="3.90.740.10">
    <property type="entry name" value="Valyl/Leucyl/Isoleucyl-tRNA synthetase, editing domain"/>
    <property type="match status" value="1"/>
</dbReference>
<evidence type="ECO:0000259" key="13">
    <source>
        <dbReference type="Pfam" id="PF00133"/>
    </source>
</evidence>
<dbReference type="PRINTS" id="PR00986">
    <property type="entry name" value="TRNASYNTHVAL"/>
</dbReference>
<dbReference type="InterPro" id="IPR002303">
    <property type="entry name" value="Valyl-tRNA_ligase"/>
</dbReference>
<dbReference type="InterPro" id="IPR019499">
    <property type="entry name" value="Val-tRNA_synth_tRNA-bd"/>
</dbReference>
<keyword evidence="8 12" id="KW-0175">Coiled coil</keyword>
<evidence type="ECO:0000313" key="17">
    <source>
        <dbReference type="Proteomes" id="UP000215256"/>
    </source>
</evidence>
<evidence type="ECO:0000256" key="6">
    <source>
        <dbReference type="ARBA" id="ARBA00022840"/>
    </source>
</evidence>
<keyword evidence="3 12" id="KW-0963">Cytoplasm</keyword>
<dbReference type="InterPro" id="IPR002300">
    <property type="entry name" value="aa-tRNA-synth_Ia"/>
</dbReference>
<feature type="domain" description="Valyl-tRNA synthetase tRNA-binding arm" evidence="15">
    <location>
        <begin position="842"/>
        <end position="902"/>
    </location>
</feature>
<evidence type="ECO:0000256" key="2">
    <source>
        <dbReference type="ARBA" id="ARBA00011245"/>
    </source>
</evidence>
<comment type="domain">
    <text evidence="12">ValRS has two distinct active sites: one for aminoacylation and one for editing. The misactivated threonine is translocated from the active site to the editing site.</text>
</comment>
<dbReference type="OrthoDB" id="9810365at2"/>
<dbReference type="Pfam" id="PF10458">
    <property type="entry name" value="Val_tRNA-synt_C"/>
    <property type="match status" value="1"/>
</dbReference>
<evidence type="ECO:0000256" key="9">
    <source>
        <dbReference type="ARBA" id="ARBA00023146"/>
    </source>
</evidence>
<evidence type="ECO:0000259" key="15">
    <source>
        <dbReference type="Pfam" id="PF10458"/>
    </source>
</evidence>
<evidence type="ECO:0000259" key="14">
    <source>
        <dbReference type="Pfam" id="PF08264"/>
    </source>
</evidence>
<evidence type="ECO:0000256" key="4">
    <source>
        <dbReference type="ARBA" id="ARBA00022598"/>
    </source>
</evidence>
<dbReference type="GO" id="GO:0006438">
    <property type="term" value="P:valyl-tRNA aminoacylation"/>
    <property type="evidence" value="ECO:0007669"/>
    <property type="project" value="UniProtKB-UniRule"/>
</dbReference>
<dbReference type="PANTHER" id="PTHR11946">
    <property type="entry name" value="VALYL-TRNA SYNTHETASES"/>
    <property type="match status" value="1"/>
</dbReference>
<dbReference type="RefSeq" id="WP_095446548.1">
    <property type="nucleotide sequence ID" value="NZ_CP022604.1"/>
</dbReference>
<feature type="domain" description="Aminoacyl-tRNA synthetase class Ia" evidence="13">
    <location>
        <begin position="15"/>
        <end position="594"/>
    </location>
</feature>
<evidence type="ECO:0000256" key="10">
    <source>
        <dbReference type="ARBA" id="ARBA00047552"/>
    </source>
</evidence>
<dbReference type="FunFam" id="1.10.287.380:FF:000001">
    <property type="entry name" value="Valine--tRNA ligase"/>
    <property type="match status" value="1"/>
</dbReference>
<dbReference type="CDD" id="cd00817">
    <property type="entry name" value="ValRS_core"/>
    <property type="match status" value="1"/>
</dbReference>
<feature type="binding site" evidence="12">
    <location>
        <position position="557"/>
    </location>
    <ligand>
        <name>ATP</name>
        <dbReference type="ChEBI" id="CHEBI:30616"/>
    </ligand>
</feature>
<dbReference type="InterPro" id="IPR033705">
    <property type="entry name" value="Anticodon_Ia_Val"/>
</dbReference>
<dbReference type="InterPro" id="IPR014729">
    <property type="entry name" value="Rossmann-like_a/b/a_fold"/>
</dbReference>
<organism evidence="16 17">
    <name type="scientific">Ochrobactrum quorumnocens</name>
    <dbReference type="NCBI Taxonomy" id="271865"/>
    <lineage>
        <taxon>Bacteria</taxon>
        <taxon>Pseudomonadati</taxon>
        <taxon>Pseudomonadota</taxon>
        <taxon>Alphaproteobacteria</taxon>
        <taxon>Hyphomicrobiales</taxon>
        <taxon>Brucellaceae</taxon>
        <taxon>Brucella/Ochrobactrum group</taxon>
        <taxon>Ochrobactrum</taxon>
    </lineage>
</organism>
<sequence length="910" mass="102307">MLEKTYDAAAVEPKIAERWEEAGAFKAGAGSKPGADPFAVVIPPPNVTGSLHMGHALNNTIQDIMVRFERMRGKNVLWQPGLDHAGIATQMVVERQLAERQEPTRHIMGREKFIERIWQWKSESGGMISNQLRRLGASCDWSRERFTMDEGLSRAVLEVFVSLYKQGLMYRDKRLVNWDPKLLTAISDIEVESREIKGNLWHLRYPLENIPFDPENPHTFIVVATTRPETMLGDTGVAVNPKDERYHASVGNNIVLPLVGRRIPIVADDYADPEAGSGAVKITPAHDFNDFEVGKRNDLRAINILTPSAAITLKDNVDFLEGLELTPDLIALIKEFEGLDRFAARKRLVEMLDEQGYLEKIEDHTHAVPHGDRGGVPIEPYLTDQWYVNAAELAKPAMAAVRDGRTQIVPKNWEKTYFDWMENIQPWCVSRQLWWGHQIPAWYGPDGHCFVEKSEEEAKAAAHAHYGEEVALERDTDVLDTWFSSGLWPFSTLGWPDKTPELGIYYPTSVLVTGFDILFFWVARMMMMGMHFMEEIPFHTVYLHALVRDKHGAKMSKSKGNVIDPLELMDEYGADALRFTLAIMAAQGRDVKLDPARIAGYRNFGTKLWNATRFAQMNGVKLDPNFKPDDAKLAVNRWILTELTKAARAVTEGIANYRFNEAASAAYRFVWNQFCDWYLELLKPIFMGDDELAKAEAQATAAYCLDEIYKILHPFMPFMTEELWTLTAGEGAKRDTVLALAQWPELSFEDEESAADINWLVDLVMGIRSVRAEMNVPAGAVAPIVVLEANAATIDRFARHDAAIKRLARVESVSFEEEAPKGSAQLVHGEATICLPLGSLIDLKAEAARMAKEAGKIAAEMEKIEKKLSNEKFVANAKEEVVQAERERLAELKDAAARVATAEARIREAG</sequence>
<dbReference type="SUPFAM" id="SSF46589">
    <property type="entry name" value="tRNA-binding arm"/>
    <property type="match status" value="1"/>
</dbReference>
<dbReference type="GO" id="GO:0005524">
    <property type="term" value="F:ATP binding"/>
    <property type="evidence" value="ECO:0007669"/>
    <property type="project" value="UniProtKB-UniRule"/>
</dbReference>
<dbReference type="NCBIfam" id="TIGR00422">
    <property type="entry name" value="valS"/>
    <property type="match status" value="1"/>
</dbReference>
<gene>
    <name evidence="12 16" type="primary">valS</name>
    <name evidence="16" type="ORF">CES85_1013</name>
</gene>
<dbReference type="InterPro" id="IPR037118">
    <property type="entry name" value="Val-tRNA_synth_C_sf"/>
</dbReference>
<comment type="catalytic activity">
    <reaction evidence="10 12">
        <text>tRNA(Val) + L-valine + ATP = L-valyl-tRNA(Val) + AMP + diphosphate</text>
        <dbReference type="Rhea" id="RHEA:10704"/>
        <dbReference type="Rhea" id="RHEA-COMP:9672"/>
        <dbReference type="Rhea" id="RHEA-COMP:9708"/>
        <dbReference type="ChEBI" id="CHEBI:30616"/>
        <dbReference type="ChEBI" id="CHEBI:33019"/>
        <dbReference type="ChEBI" id="CHEBI:57762"/>
        <dbReference type="ChEBI" id="CHEBI:78442"/>
        <dbReference type="ChEBI" id="CHEBI:78537"/>
        <dbReference type="ChEBI" id="CHEBI:456215"/>
        <dbReference type="EC" id="6.1.1.9"/>
    </reaction>
</comment>